<keyword evidence="7" id="KW-0418">Kinase</keyword>
<dbReference type="Pfam" id="PF01288">
    <property type="entry name" value="HPPK"/>
    <property type="match status" value="1"/>
</dbReference>
<evidence type="ECO:0000256" key="4">
    <source>
        <dbReference type="ARBA" id="ARBA00016218"/>
    </source>
</evidence>
<name>A0ABU7G667_9ALTE</name>
<organism evidence="14 15">
    <name type="scientific">Agarivorans aestuarii</name>
    <dbReference type="NCBI Taxonomy" id="1563703"/>
    <lineage>
        <taxon>Bacteria</taxon>
        <taxon>Pseudomonadati</taxon>
        <taxon>Pseudomonadota</taxon>
        <taxon>Gammaproteobacteria</taxon>
        <taxon>Alteromonadales</taxon>
        <taxon>Alteromonadaceae</taxon>
        <taxon>Agarivorans</taxon>
    </lineage>
</organism>
<dbReference type="RefSeq" id="WP_329775927.1">
    <property type="nucleotide sequence ID" value="NZ_JAYDYW010000010.1"/>
</dbReference>
<evidence type="ECO:0000256" key="9">
    <source>
        <dbReference type="ARBA" id="ARBA00022909"/>
    </source>
</evidence>
<dbReference type="EC" id="2.7.6.3" evidence="3"/>
<evidence type="ECO:0000256" key="12">
    <source>
        <dbReference type="ARBA" id="ARBA00033413"/>
    </source>
</evidence>
<keyword evidence="8" id="KW-0067">ATP-binding</keyword>
<comment type="similarity">
    <text evidence="2">Belongs to the HPPK family.</text>
</comment>
<evidence type="ECO:0000256" key="2">
    <source>
        <dbReference type="ARBA" id="ARBA00005810"/>
    </source>
</evidence>
<dbReference type="InterPro" id="IPR000550">
    <property type="entry name" value="Hppk"/>
</dbReference>
<evidence type="ECO:0000256" key="6">
    <source>
        <dbReference type="ARBA" id="ARBA00022741"/>
    </source>
</evidence>
<keyword evidence="15" id="KW-1185">Reference proteome</keyword>
<gene>
    <name evidence="14" type="ORF">SNR37_000227</name>
</gene>
<comment type="function">
    <text evidence="10">Catalyzes the transfer of pyrophosphate from adenosine triphosphate (ATP) to 6-hydroxymethyl-7,8-dihydropterin, an enzymatic step in folate biosynthesis pathway.</text>
</comment>
<evidence type="ECO:0000256" key="10">
    <source>
        <dbReference type="ARBA" id="ARBA00029409"/>
    </source>
</evidence>
<dbReference type="Gene3D" id="3.30.70.560">
    <property type="entry name" value="7,8-Dihydro-6-hydroxymethylpterin-pyrophosphokinase HPPK"/>
    <property type="match status" value="1"/>
</dbReference>
<evidence type="ECO:0000256" key="3">
    <source>
        <dbReference type="ARBA" id="ARBA00013253"/>
    </source>
</evidence>
<evidence type="ECO:0000259" key="13">
    <source>
        <dbReference type="Pfam" id="PF01288"/>
    </source>
</evidence>
<evidence type="ECO:0000313" key="14">
    <source>
        <dbReference type="EMBL" id="MEE1674907.1"/>
    </source>
</evidence>
<evidence type="ECO:0000313" key="15">
    <source>
        <dbReference type="Proteomes" id="UP001310248"/>
    </source>
</evidence>
<dbReference type="GO" id="GO:0003848">
    <property type="term" value="F:2-amino-4-hydroxy-6-hydroxymethyldihydropteridine diphosphokinase activity"/>
    <property type="evidence" value="ECO:0007669"/>
    <property type="project" value="UniProtKB-EC"/>
</dbReference>
<accession>A0ABU7G667</accession>
<keyword evidence="6" id="KW-0547">Nucleotide-binding</keyword>
<feature type="domain" description="7,8-dihydro-6-hydroxymethylpterin-pyrophosphokinase" evidence="13">
    <location>
        <begin position="5"/>
        <end position="99"/>
    </location>
</feature>
<protein>
    <recommendedName>
        <fullName evidence="4">2-amino-4-hydroxy-6-hydroxymethyldihydropteridine pyrophosphokinase</fullName>
        <ecNumber evidence="3">2.7.6.3</ecNumber>
    </recommendedName>
    <alternativeName>
        <fullName evidence="11">6-hydroxymethyl-7,8-dihydropterin pyrophosphokinase</fullName>
    </alternativeName>
    <alternativeName>
        <fullName evidence="12">7,8-dihydro-6-hydroxymethylpterin-pyrophosphokinase</fullName>
    </alternativeName>
</protein>
<evidence type="ECO:0000256" key="11">
    <source>
        <dbReference type="ARBA" id="ARBA00029766"/>
    </source>
</evidence>
<evidence type="ECO:0000256" key="1">
    <source>
        <dbReference type="ARBA" id="ARBA00005051"/>
    </source>
</evidence>
<dbReference type="EMBL" id="JAYDYW010000010">
    <property type="protein sequence ID" value="MEE1674907.1"/>
    <property type="molecule type" value="Genomic_DNA"/>
</dbReference>
<keyword evidence="9" id="KW-0289">Folate biosynthesis</keyword>
<proteinExistence type="inferred from homology"/>
<evidence type="ECO:0000256" key="7">
    <source>
        <dbReference type="ARBA" id="ARBA00022777"/>
    </source>
</evidence>
<comment type="pathway">
    <text evidence="1">Cofactor biosynthesis; tetrahydrofolate biosynthesis; 2-amino-4-hydroxy-6-hydroxymethyl-7,8-dihydropteridine diphosphate from 7,8-dihydroneopterin triphosphate: step 4/4.</text>
</comment>
<keyword evidence="5 14" id="KW-0808">Transferase</keyword>
<dbReference type="PANTHER" id="PTHR43071:SF1">
    <property type="entry name" value="2-AMINO-4-HYDROXY-6-HYDROXYMETHYLDIHYDROPTERIDINE PYROPHOSPHOKINASE"/>
    <property type="match status" value="1"/>
</dbReference>
<evidence type="ECO:0000256" key="5">
    <source>
        <dbReference type="ARBA" id="ARBA00022679"/>
    </source>
</evidence>
<sequence length="159" mass="18027">MFYLCSLGSNIRPLEHLPAALCQLSERLHTLTISSFVETTPWDMQTEHKFVNALGWFESKQSPSQLKQFFNQLEARHGRNRSDPLSSTKDRSLDIDLIGPVEQQAALAYLEIDPFLHLLQQQLFATPAKTLADALAINLQLSPERCLPLGERPTTIHFN</sequence>
<dbReference type="PANTHER" id="PTHR43071">
    <property type="entry name" value="2-AMINO-4-HYDROXY-6-HYDROXYMETHYLDIHYDROPTERIDINE PYROPHOSPHOKINASE"/>
    <property type="match status" value="1"/>
</dbReference>
<comment type="caution">
    <text evidence="14">The sequence shown here is derived from an EMBL/GenBank/DDBJ whole genome shotgun (WGS) entry which is preliminary data.</text>
</comment>
<evidence type="ECO:0000256" key="8">
    <source>
        <dbReference type="ARBA" id="ARBA00022840"/>
    </source>
</evidence>
<reference evidence="15" key="1">
    <citation type="submission" date="2023-07" db="EMBL/GenBank/DDBJ databases">
        <title>Draft genome sequence of Agarivorans aestuarii strain ZMCS4, a CAZymes producing bacteria isolated from the marine brown algae Clodostephus spongiosus.</title>
        <authorList>
            <person name="Lorente B."/>
            <person name="Cabral C."/>
            <person name="Frias J."/>
            <person name="Faria J."/>
            <person name="Toubarro D."/>
        </authorList>
    </citation>
    <scope>NUCLEOTIDE SEQUENCE [LARGE SCALE GENOMIC DNA]</scope>
    <source>
        <strain evidence="15">ZMCS4</strain>
    </source>
</reference>
<dbReference type="Proteomes" id="UP001310248">
    <property type="component" value="Unassembled WGS sequence"/>
</dbReference>
<dbReference type="SUPFAM" id="SSF55083">
    <property type="entry name" value="6-hydroxymethyl-7,8-dihydropterin pyrophosphokinase, HPPK"/>
    <property type="match status" value="1"/>
</dbReference>
<dbReference type="InterPro" id="IPR035907">
    <property type="entry name" value="Hppk_sf"/>
</dbReference>